<evidence type="ECO:0000313" key="2">
    <source>
        <dbReference type="Proteomes" id="UP000247591"/>
    </source>
</evidence>
<proteinExistence type="predicted"/>
<organism evidence="1 2">
    <name type="scientific">Williamsia limnetica</name>
    <dbReference type="NCBI Taxonomy" id="882452"/>
    <lineage>
        <taxon>Bacteria</taxon>
        <taxon>Bacillati</taxon>
        <taxon>Actinomycetota</taxon>
        <taxon>Actinomycetes</taxon>
        <taxon>Mycobacteriales</taxon>
        <taxon>Nocardiaceae</taxon>
        <taxon>Williamsia</taxon>
    </lineage>
</organism>
<dbReference type="AlphaFoldDB" id="A0A318RS34"/>
<dbReference type="RefSeq" id="WP_110468220.1">
    <property type="nucleotide sequence ID" value="NZ_QJSP01000002.1"/>
</dbReference>
<dbReference type="Proteomes" id="UP000247591">
    <property type="component" value="Unassembled WGS sequence"/>
</dbReference>
<protein>
    <recommendedName>
        <fullName evidence="3">Serine aminopeptidase S33 family</fullName>
    </recommendedName>
</protein>
<accession>A0A318RS34</accession>
<reference evidence="1 2" key="1">
    <citation type="submission" date="2018-06" db="EMBL/GenBank/DDBJ databases">
        <title>Genomic Encyclopedia of Type Strains, Phase IV (KMG-IV): sequencing the most valuable type-strain genomes for metagenomic binning, comparative biology and taxonomic classification.</title>
        <authorList>
            <person name="Goeker M."/>
        </authorList>
    </citation>
    <scope>NUCLEOTIDE SEQUENCE [LARGE SCALE GENOMIC DNA]</scope>
    <source>
        <strain evidence="1 2">DSM 45521</strain>
    </source>
</reference>
<dbReference type="InterPro" id="IPR029058">
    <property type="entry name" value="AB_hydrolase_fold"/>
</dbReference>
<dbReference type="SUPFAM" id="SSF53474">
    <property type="entry name" value="alpha/beta-Hydrolases"/>
    <property type="match status" value="2"/>
</dbReference>
<sequence>MSDLPDTTSLPTYFGPAAAPLFGVVHLPVNSQVRGGVVMCAPLGKEQADTTRGMKYLGEVLARMGFFVLRFDYACTGESSGSQESPEAAGRWLDSIDIAVSFVRAHTESVSLVGLRAGALLGGQNEDLLQTLDALVLWDPVVKGRPYVRGQTALHNLSVGSVDADDPRVHLVGTSLAQSAADALARMHLTAQTLARGPKAMLCGIRDTDVNGRFATELEAAGAEVFPIGDPTPFVASHTVYFEFPVAVIERIAQWFDTTVGTETHSAVVTSWNDVVLPESPMGLAIRKSIHTLDDGTIVWITEPDSERPSDAPLLVAHSTANDIRTGPARLWAELAELVARRGGRAVRYDRYGVGETSPVDPIDDFSPLHTTESVGQAQAVTEFATVGAPSRVVHAGVCSGSWLAAHIGKRGPQSRVVMVNPLMWRLRATAFDTTKASAIGAGPSVSEVVESTGPDSRLTALQMKLRERFGPLLRAHMPYAVVNLLGVVGVVQAPKILLSALAKRGVTPDLIFSPWDYERFILNRGPRALETLGRRGRRPNVRVCESGDHPAMHWLIRESVVEVCLDALGLAPDGLGTLGGAVDVVGG</sequence>
<evidence type="ECO:0008006" key="3">
    <source>
        <dbReference type="Google" id="ProtNLM"/>
    </source>
</evidence>
<keyword evidence="2" id="KW-1185">Reference proteome</keyword>
<dbReference type="OrthoDB" id="249225at2"/>
<name>A0A318RS34_WILLI</name>
<dbReference type="Gene3D" id="3.40.50.1820">
    <property type="entry name" value="alpha/beta hydrolase"/>
    <property type="match status" value="2"/>
</dbReference>
<evidence type="ECO:0000313" key="1">
    <source>
        <dbReference type="EMBL" id="PYE20228.1"/>
    </source>
</evidence>
<comment type="caution">
    <text evidence="1">The sequence shown here is derived from an EMBL/GenBank/DDBJ whole genome shotgun (WGS) entry which is preliminary data.</text>
</comment>
<dbReference type="EMBL" id="QJSP01000002">
    <property type="protein sequence ID" value="PYE20228.1"/>
    <property type="molecule type" value="Genomic_DNA"/>
</dbReference>
<gene>
    <name evidence="1" type="ORF">DFR67_102366</name>
</gene>